<evidence type="ECO:0000313" key="1">
    <source>
        <dbReference type="EMBL" id="RMZ97573.1"/>
    </source>
</evidence>
<dbReference type="Proteomes" id="UP000276133">
    <property type="component" value="Unassembled WGS sequence"/>
</dbReference>
<proteinExistence type="predicted"/>
<name>A0A3M7PEX2_BRAPC</name>
<reference evidence="1 2" key="1">
    <citation type="journal article" date="2018" name="Sci. Rep.">
        <title>Genomic signatures of local adaptation to the degree of environmental predictability in rotifers.</title>
        <authorList>
            <person name="Franch-Gras L."/>
            <person name="Hahn C."/>
            <person name="Garcia-Roger E.M."/>
            <person name="Carmona M.J."/>
            <person name="Serra M."/>
            <person name="Gomez A."/>
        </authorList>
    </citation>
    <scope>NUCLEOTIDE SEQUENCE [LARGE SCALE GENOMIC DNA]</scope>
    <source>
        <strain evidence="1">HYR1</strain>
    </source>
</reference>
<sequence>MTLKKAVENSTSVPLITFFYYYLKSTFQIGTSPHLSLSYILLNQYSVFFSRMSDYISKIYNGFRVNCSLSDTLF</sequence>
<comment type="caution">
    <text evidence="1">The sequence shown here is derived from an EMBL/GenBank/DDBJ whole genome shotgun (WGS) entry which is preliminary data.</text>
</comment>
<accession>A0A3M7PEX2</accession>
<organism evidence="1 2">
    <name type="scientific">Brachionus plicatilis</name>
    <name type="common">Marine rotifer</name>
    <name type="synonym">Brachionus muelleri</name>
    <dbReference type="NCBI Taxonomy" id="10195"/>
    <lineage>
        <taxon>Eukaryota</taxon>
        <taxon>Metazoa</taxon>
        <taxon>Spiralia</taxon>
        <taxon>Gnathifera</taxon>
        <taxon>Rotifera</taxon>
        <taxon>Eurotatoria</taxon>
        <taxon>Monogononta</taxon>
        <taxon>Pseudotrocha</taxon>
        <taxon>Ploima</taxon>
        <taxon>Brachionidae</taxon>
        <taxon>Brachionus</taxon>
    </lineage>
</organism>
<gene>
    <name evidence="1" type="ORF">BpHYR1_022299</name>
</gene>
<keyword evidence="2" id="KW-1185">Reference proteome</keyword>
<dbReference type="EMBL" id="REGN01011327">
    <property type="protein sequence ID" value="RMZ97573.1"/>
    <property type="molecule type" value="Genomic_DNA"/>
</dbReference>
<protein>
    <submittedName>
        <fullName evidence="1">Uncharacterized protein</fullName>
    </submittedName>
</protein>
<dbReference type="AlphaFoldDB" id="A0A3M7PEX2"/>
<evidence type="ECO:0000313" key="2">
    <source>
        <dbReference type="Proteomes" id="UP000276133"/>
    </source>
</evidence>